<dbReference type="SUPFAM" id="SSF100950">
    <property type="entry name" value="NagB/RpiA/CoA transferase-like"/>
    <property type="match status" value="1"/>
</dbReference>
<dbReference type="InterPro" id="IPR037171">
    <property type="entry name" value="NagB/RpiA_transferase-like"/>
</dbReference>
<dbReference type="Proteomes" id="UP000674938">
    <property type="component" value="Unassembled WGS sequence"/>
</dbReference>
<keyword evidence="3" id="KW-0804">Transcription</keyword>
<gene>
    <name evidence="5" type="ORF">I6N95_20430</name>
</gene>
<evidence type="ECO:0000313" key="5">
    <source>
        <dbReference type="EMBL" id="MBP1043393.1"/>
    </source>
</evidence>
<dbReference type="SMART" id="SM01134">
    <property type="entry name" value="DeoRC"/>
    <property type="match status" value="1"/>
</dbReference>
<dbReference type="Gene3D" id="1.10.10.10">
    <property type="entry name" value="Winged helix-like DNA-binding domain superfamily/Winged helix DNA-binding domain"/>
    <property type="match status" value="1"/>
</dbReference>
<feature type="domain" description="HTH deoR-type" evidence="4">
    <location>
        <begin position="3"/>
        <end position="58"/>
    </location>
</feature>
<dbReference type="PANTHER" id="PTHR30363:SF51">
    <property type="entry name" value="HTH-TYPE TRANSCRIPTIONAL REPRESSOR GLCR"/>
    <property type="match status" value="1"/>
</dbReference>
<sequence>MNQQERVAKILAMLEEQPKISQEELMSLFAISKDTARRDIVKLVESGLAERYPGGISRPVLKAQIETYSRRLIKDATEKQRIAQGALQLIPLGGTIYLDVSTTVQFLAANLPAKNVTVVTNSMDNALAVSPKTGNQVYLLGGFFKADSRLLAGESVLQQLSQFNFDWAFIGGAGLTEQGVFYSELADCQLKQTVIHNAQKVCLLIDSSKINQQSAYKIGFSGIDLIITDRPLGASLMKVLAAEEIAVIIVKEGDDHDRY</sequence>
<dbReference type="RefSeq" id="WP_209531206.1">
    <property type="nucleotide sequence ID" value="NZ_JAEEGA010000016.1"/>
</dbReference>
<dbReference type="Gene3D" id="3.40.50.1360">
    <property type="match status" value="1"/>
</dbReference>
<dbReference type="AlphaFoldDB" id="A0A940SYH7"/>
<keyword evidence="1" id="KW-0805">Transcription regulation</keyword>
<evidence type="ECO:0000256" key="2">
    <source>
        <dbReference type="ARBA" id="ARBA00023125"/>
    </source>
</evidence>
<dbReference type="SMART" id="SM00420">
    <property type="entry name" value="HTH_DEOR"/>
    <property type="match status" value="1"/>
</dbReference>
<proteinExistence type="predicted"/>
<keyword evidence="6" id="KW-1185">Reference proteome</keyword>
<dbReference type="EMBL" id="JAEEGA010000016">
    <property type="protein sequence ID" value="MBP1043393.1"/>
    <property type="molecule type" value="Genomic_DNA"/>
</dbReference>
<organism evidence="5 6">
    <name type="scientific">Vagococcus allomyrinae</name>
    <dbReference type="NCBI Taxonomy" id="2794353"/>
    <lineage>
        <taxon>Bacteria</taxon>
        <taxon>Bacillati</taxon>
        <taxon>Bacillota</taxon>
        <taxon>Bacilli</taxon>
        <taxon>Lactobacillales</taxon>
        <taxon>Enterococcaceae</taxon>
        <taxon>Vagococcus</taxon>
    </lineage>
</organism>
<dbReference type="GO" id="GO:0003700">
    <property type="term" value="F:DNA-binding transcription factor activity"/>
    <property type="evidence" value="ECO:0007669"/>
    <property type="project" value="InterPro"/>
</dbReference>
<evidence type="ECO:0000313" key="6">
    <source>
        <dbReference type="Proteomes" id="UP000674938"/>
    </source>
</evidence>
<dbReference type="SUPFAM" id="SSF46785">
    <property type="entry name" value="Winged helix' DNA-binding domain"/>
    <property type="match status" value="1"/>
</dbReference>
<name>A0A940SYH7_9ENTE</name>
<dbReference type="InterPro" id="IPR014036">
    <property type="entry name" value="DeoR-like_C"/>
</dbReference>
<dbReference type="PANTHER" id="PTHR30363">
    <property type="entry name" value="HTH-TYPE TRANSCRIPTIONAL REGULATOR SRLR-RELATED"/>
    <property type="match status" value="1"/>
</dbReference>
<reference evidence="5" key="1">
    <citation type="submission" date="2020-12" db="EMBL/GenBank/DDBJ databases">
        <title>Vagococcus allomyrinae sp. nov. and Enterococcus lavae sp. nov., isolated from the larvae of Allomyrina dichotoma.</title>
        <authorList>
            <person name="Lee S.D."/>
        </authorList>
    </citation>
    <scope>NUCLEOTIDE SEQUENCE</scope>
    <source>
        <strain evidence="5">BWB3-3</strain>
    </source>
</reference>
<dbReference type="InterPro" id="IPR036388">
    <property type="entry name" value="WH-like_DNA-bd_sf"/>
</dbReference>
<accession>A0A940SYH7</accession>
<evidence type="ECO:0000256" key="1">
    <source>
        <dbReference type="ARBA" id="ARBA00023015"/>
    </source>
</evidence>
<dbReference type="PROSITE" id="PS51000">
    <property type="entry name" value="HTH_DEOR_2"/>
    <property type="match status" value="1"/>
</dbReference>
<keyword evidence="2" id="KW-0238">DNA-binding</keyword>
<dbReference type="PROSITE" id="PS00894">
    <property type="entry name" value="HTH_DEOR_1"/>
    <property type="match status" value="1"/>
</dbReference>
<dbReference type="Pfam" id="PF08220">
    <property type="entry name" value="HTH_DeoR"/>
    <property type="match status" value="1"/>
</dbReference>
<dbReference type="InterPro" id="IPR036390">
    <property type="entry name" value="WH_DNA-bd_sf"/>
</dbReference>
<dbReference type="Pfam" id="PF00455">
    <property type="entry name" value="DeoRC"/>
    <property type="match status" value="1"/>
</dbReference>
<dbReference type="InterPro" id="IPR001034">
    <property type="entry name" value="DeoR_HTH"/>
</dbReference>
<dbReference type="InterPro" id="IPR018356">
    <property type="entry name" value="Tscrpt_reg_HTH_DeoR_CS"/>
</dbReference>
<dbReference type="InterPro" id="IPR050313">
    <property type="entry name" value="Carb_Metab_HTH_regulators"/>
</dbReference>
<comment type="caution">
    <text evidence="5">The sequence shown here is derived from an EMBL/GenBank/DDBJ whole genome shotgun (WGS) entry which is preliminary data.</text>
</comment>
<evidence type="ECO:0000259" key="4">
    <source>
        <dbReference type="PROSITE" id="PS51000"/>
    </source>
</evidence>
<protein>
    <submittedName>
        <fullName evidence="5">DeoR/GlpR transcriptional regulator</fullName>
    </submittedName>
</protein>
<dbReference type="GO" id="GO:0003677">
    <property type="term" value="F:DNA binding"/>
    <property type="evidence" value="ECO:0007669"/>
    <property type="project" value="UniProtKB-KW"/>
</dbReference>
<evidence type="ECO:0000256" key="3">
    <source>
        <dbReference type="ARBA" id="ARBA00023163"/>
    </source>
</evidence>